<accession>A0ABY3RYT0</accession>
<proteinExistence type="predicted"/>
<dbReference type="InterPro" id="IPR011335">
    <property type="entry name" value="Restrct_endonuc-II-like"/>
</dbReference>
<organism evidence="2 3">
    <name type="scientific">Microbacterium resistens</name>
    <dbReference type="NCBI Taxonomy" id="156977"/>
    <lineage>
        <taxon>Bacteria</taxon>
        <taxon>Bacillati</taxon>
        <taxon>Actinomycetota</taxon>
        <taxon>Actinomycetes</taxon>
        <taxon>Micrococcales</taxon>
        <taxon>Microbacteriaceae</taxon>
        <taxon>Microbacterium</taxon>
    </lineage>
</organism>
<protein>
    <submittedName>
        <fullName evidence="2">DUF559 domain-containing protein</fullName>
    </submittedName>
</protein>
<dbReference type="InterPro" id="IPR007569">
    <property type="entry name" value="DUF559"/>
</dbReference>
<reference evidence="2 3" key="1">
    <citation type="submission" date="2023-01" db="EMBL/GenBank/DDBJ databases">
        <title>Characterization of estradiol degrading bacteria Microbacterium sp. MZT7 and reveal degrading genes through genome analysis.</title>
        <authorList>
            <person name="Hao P."/>
            <person name="Gao Y."/>
        </authorList>
    </citation>
    <scope>NUCLEOTIDE SEQUENCE [LARGE SCALE GENOMIC DNA]</scope>
    <source>
        <strain evidence="2 3">MZT7</strain>
    </source>
</reference>
<dbReference type="Proteomes" id="UP001199642">
    <property type="component" value="Chromosome"/>
</dbReference>
<name>A0ABY3RYT0_9MICO</name>
<sequence length="311" mass="34064">MHRPSLPPGVAEGVAFAVSDAEALGLSAGQLRRSDLDRPFRGVRGRDLRLDTVADRCRAYRPVLHPNAVFSHATAARVYGLPLPRRLEEEGAPLHVTCAEPTRPRVPGVVGHRERNLRRVEWGDLPLAAPADVWCQLALVLDDGELVALGDALVSPRRRGGRRHPALCTIDDLRAAVARRSPAKGTAKLRDAVVRVRSGTDSPRETELRLLLIAAGLPEPVVGVAARARDGSAVRVAGHIVHPDLAYPERRIAIEYEGDHHRTDQRQWRTDVARVRALEAAGWIVVRVTAEDLRCPDDVLRDVRAALASRP</sequence>
<dbReference type="EMBL" id="CP082781">
    <property type="protein sequence ID" value="UGS28174.1"/>
    <property type="molecule type" value="Genomic_DNA"/>
</dbReference>
<feature type="domain" description="DUF559" evidence="1">
    <location>
        <begin position="244"/>
        <end position="307"/>
    </location>
</feature>
<dbReference type="SUPFAM" id="SSF52980">
    <property type="entry name" value="Restriction endonuclease-like"/>
    <property type="match status" value="1"/>
</dbReference>
<dbReference type="Pfam" id="PF04480">
    <property type="entry name" value="DUF559"/>
    <property type="match status" value="1"/>
</dbReference>
<keyword evidence="3" id="KW-1185">Reference proteome</keyword>
<evidence type="ECO:0000313" key="2">
    <source>
        <dbReference type="EMBL" id="UGS28174.1"/>
    </source>
</evidence>
<gene>
    <name evidence="2" type="ORF">K8F61_08455</name>
</gene>
<evidence type="ECO:0000259" key="1">
    <source>
        <dbReference type="Pfam" id="PF04480"/>
    </source>
</evidence>
<dbReference type="RefSeq" id="WP_067246499.1">
    <property type="nucleotide sequence ID" value="NZ_CP082781.1"/>
</dbReference>
<dbReference type="Gene3D" id="3.40.960.10">
    <property type="entry name" value="VSR Endonuclease"/>
    <property type="match status" value="1"/>
</dbReference>
<evidence type="ECO:0000313" key="3">
    <source>
        <dbReference type="Proteomes" id="UP001199642"/>
    </source>
</evidence>